<protein>
    <recommendedName>
        <fullName evidence="3">26 kDa periplasmic immunogenic protein</fullName>
    </recommendedName>
</protein>
<dbReference type="PANTHER" id="PTHR34387">
    <property type="entry name" value="SLR1258 PROTEIN"/>
    <property type="match status" value="1"/>
</dbReference>
<evidence type="ECO:0000313" key="1">
    <source>
        <dbReference type="EMBL" id="MBA8803079.1"/>
    </source>
</evidence>
<dbReference type="GO" id="GO:0006974">
    <property type="term" value="P:DNA damage response"/>
    <property type="evidence" value="ECO:0007669"/>
    <property type="project" value="TreeGrafter"/>
</dbReference>
<dbReference type="PANTHER" id="PTHR34387:SF1">
    <property type="entry name" value="PERIPLASMIC IMMUNOGENIC PROTEIN"/>
    <property type="match status" value="1"/>
</dbReference>
<keyword evidence="2" id="KW-1185">Reference proteome</keyword>
<sequence length="260" mass="27037">MNSRVSVSVKGLLVSGLVLMALVTAYLLGGDGGSSPAQAAPAAQASTQHRTLTMTGTGKATAIPDQLSFGLSVGVTRLDLDTALTDSSAVMERVLASLAKYGVKRGDVQTTGLSMEPVYDYHPYSPPTIRGYHVSQRASVLVKELRLGGAAVSAAVATGGNDVRVDNIRLLVGDPEAAMAKARKAAVVEATAKAQEYADAAGEELGSVVTLHEVRASNPEPPRPLVYARAAGTMDAAKALPIRTGHDDLSVTVQVVWDFR</sequence>
<proteinExistence type="predicted"/>
<dbReference type="Pfam" id="PF04402">
    <property type="entry name" value="SIMPL"/>
    <property type="match status" value="1"/>
</dbReference>
<dbReference type="Gene3D" id="3.30.110.170">
    <property type="entry name" value="Protein of unknown function (DUF541), domain 1"/>
    <property type="match status" value="1"/>
</dbReference>
<comment type="caution">
    <text evidence="1">The sequence shown here is derived from an EMBL/GenBank/DDBJ whole genome shotgun (WGS) entry which is preliminary data.</text>
</comment>
<dbReference type="Proteomes" id="UP000580910">
    <property type="component" value="Unassembled WGS sequence"/>
</dbReference>
<dbReference type="EMBL" id="JACGXA010000001">
    <property type="protein sequence ID" value="MBA8803079.1"/>
    <property type="molecule type" value="Genomic_DNA"/>
</dbReference>
<dbReference type="AlphaFoldDB" id="A0A7W3IZ07"/>
<evidence type="ECO:0000313" key="2">
    <source>
        <dbReference type="Proteomes" id="UP000580910"/>
    </source>
</evidence>
<gene>
    <name evidence="1" type="ORF">FB382_001370</name>
</gene>
<evidence type="ECO:0008006" key="3">
    <source>
        <dbReference type="Google" id="ProtNLM"/>
    </source>
</evidence>
<dbReference type="Gene3D" id="3.30.70.2970">
    <property type="entry name" value="Protein of unknown function (DUF541), domain 2"/>
    <property type="match status" value="1"/>
</dbReference>
<dbReference type="InterPro" id="IPR052022">
    <property type="entry name" value="26kDa_periplasmic_antigen"/>
</dbReference>
<accession>A0A7W3IZ07</accession>
<dbReference type="InterPro" id="IPR007497">
    <property type="entry name" value="SIMPL/DUF541"/>
</dbReference>
<reference evidence="1 2" key="1">
    <citation type="submission" date="2020-07" db="EMBL/GenBank/DDBJ databases">
        <title>Sequencing the genomes of 1000 actinobacteria strains.</title>
        <authorList>
            <person name="Klenk H.-P."/>
        </authorList>
    </citation>
    <scope>NUCLEOTIDE SEQUENCE [LARGE SCALE GENOMIC DNA]</scope>
    <source>
        <strain evidence="1 2">DSM 21349</strain>
    </source>
</reference>
<organism evidence="1 2">
    <name type="scientific">Nocardioides ginsengisegetis</name>
    <dbReference type="NCBI Taxonomy" id="661491"/>
    <lineage>
        <taxon>Bacteria</taxon>
        <taxon>Bacillati</taxon>
        <taxon>Actinomycetota</taxon>
        <taxon>Actinomycetes</taxon>
        <taxon>Propionibacteriales</taxon>
        <taxon>Nocardioidaceae</taxon>
        <taxon>Nocardioides</taxon>
    </lineage>
</organism>
<dbReference type="RefSeq" id="WP_182537880.1">
    <property type="nucleotide sequence ID" value="NZ_JACGXA010000001.1"/>
</dbReference>
<name>A0A7W3IZ07_9ACTN</name>